<comment type="caution">
    <text evidence="2">The sequence shown here is derived from an EMBL/GenBank/DDBJ whole genome shotgun (WGS) entry which is preliminary data.</text>
</comment>
<dbReference type="Proteomes" id="UP001281761">
    <property type="component" value="Unassembled WGS sequence"/>
</dbReference>
<evidence type="ECO:0008006" key="4">
    <source>
        <dbReference type="Google" id="ProtNLM"/>
    </source>
</evidence>
<proteinExistence type="predicted"/>
<sequence>MLEERQIVIKTGKKMLLRRKTDIQSSLPGDAGLYERECVEFIPGEGSFEEGHGYVMMIPSNSAKAKVPAGTVLHLLRNRPMNTALFDDIDNEEEEENSDDDADDDDDEQERIVLENRTIVIINGRKMLHRKPTDPHCSLRFDEGLCEGEYAGYIRGEEGLVEGRPYAVDIQSDDLEVSGAGGKSILRTAETLATSKFIAERFVSTFLSHQPQKSEWNFEFSQMEHTLFLVLNSTLWFHTLTLSSFGDSTSVARRLINSQMTSMTNHLYGTAIFDINSASHLVATNTSFSSISDDPAPTIPRNAQFVSRDFTEQPDLKAKEEAVFSRCTFANITGLIGAAIYFVIPNLLTIDECSFRNCSATDSGGCIYFASDSPSELQIKMSSFAECRSQLSGGCISCRSVDTISIANCYFDKSYSDSHQGGALFVMGVKDQFECSHTVFSNCQVDGVDGVVMLNGLFPFQFTSLLFKDCSAALGPDINFIGLPSSNALIQPSQFNNCKTTHDPSTSITPKIDGSPMQPYWTDADIDFTVVDDYCHFDAKPSWKGQAFILLDNTVQEPSPGTSSTATDNSAPVRIQRLVCVEFTPESPSSEVQLSIGGDKLTEAQLSDYNLYDFAMFDDSWIENVVIGEVHPPMHPEYLTRLDVIVGGHNMPNGDYLLYFTTDSEPDPELEIKVTFVDGQKGTGEVTIGQSGQMYFDKQYTLTRVINDRTTDFAFLPDITLKLNQFFNITHAEFTVDFNQHAILELQGYPFEAEATSKVILNCVEPPHNLPIEMHVTDSFSLRYEYDTPLILDQDKHLMFGCEYTVEKIDNFSLIPHVSFNTPPIVTEASALLDPQNLIVTVTFEGRGFIDAYTTVTIQEQQSPTPFELDDWRYDDPKHLTGFFDLSRDRQQGLVNGGTYVVSRVVFDETEGRIDQNVFLPTHV</sequence>
<evidence type="ECO:0000313" key="3">
    <source>
        <dbReference type="Proteomes" id="UP001281761"/>
    </source>
</evidence>
<evidence type="ECO:0000313" key="2">
    <source>
        <dbReference type="EMBL" id="KAK2961902.1"/>
    </source>
</evidence>
<dbReference type="InterPro" id="IPR011050">
    <property type="entry name" value="Pectin_lyase_fold/virulence"/>
</dbReference>
<gene>
    <name evidence="2" type="ORF">BLNAU_2958</name>
</gene>
<evidence type="ECO:0000256" key="1">
    <source>
        <dbReference type="SAM" id="MobiDB-lite"/>
    </source>
</evidence>
<reference evidence="2 3" key="1">
    <citation type="journal article" date="2022" name="bioRxiv">
        <title>Genomics of Preaxostyla Flagellates Illuminates Evolutionary Transitions and the Path Towards Mitochondrial Loss.</title>
        <authorList>
            <person name="Novak L.V.F."/>
            <person name="Treitli S.C."/>
            <person name="Pyrih J."/>
            <person name="Halakuc P."/>
            <person name="Pipaliya S.V."/>
            <person name="Vacek V."/>
            <person name="Brzon O."/>
            <person name="Soukal P."/>
            <person name="Eme L."/>
            <person name="Dacks J.B."/>
            <person name="Karnkowska A."/>
            <person name="Elias M."/>
            <person name="Hampl V."/>
        </authorList>
    </citation>
    <scope>NUCLEOTIDE SEQUENCE [LARGE SCALE GENOMIC DNA]</scope>
    <source>
        <strain evidence="2">NAU3</strain>
        <tissue evidence="2">Gut</tissue>
    </source>
</reference>
<feature type="compositionally biased region" description="Acidic residues" evidence="1">
    <location>
        <begin position="87"/>
        <end position="109"/>
    </location>
</feature>
<protein>
    <recommendedName>
        <fullName evidence="4">Right handed beta helix domain-containing protein</fullName>
    </recommendedName>
</protein>
<dbReference type="SUPFAM" id="SSF51126">
    <property type="entry name" value="Pectin lyase-like"/>
    <property type="match status" value="1"/>
</dbReference>
<organism evidence="2 3">
    <name type="scientific">Blattamonas nauphoetae</name>
    <dbReference type="NCBI Taxonomy" id="2049346"/>
    <lineage>
        <taxon>Eukaryota</taxon>
        <taxon>Metamonada</taxon>
        <taxon>Preaxostyla</taxon>
        <taxon>Oxymonadida</taxon>
        <taxon>Blattamonas</taxon>
    </lineage>
</organism>
<dbReference type="EMBL" id="JARBJD010000013">
    <property type="protein sequence ID" value="KAK2961902.1"/>
    <property type="molecule type" value="Genomic_DNA"/>
</dbReference>
<keyword evidence="3" id="KW-1185">Reference proteome</keyword>
<accession>A0ABQ9YDQ4</accession>
<name>A0ABQ9YDQ4_9EUKA</name>
<feature type="region of interest" description="Disordered" evidence="1">
    <location>
        <begin position="84"/>
        <end position="109"/>
    </location>
</feature>